<dbReference type="OrthoDB" id="2690753at2759"/>
<accession>A0A0C3DZV4</accession>
<proteinExistence type="predicted"/>
<protein>
    <submittedName>
        <fullName evidence="1">Uncharacterized protein</fullName>
    </submittedName>
</protein>
<gene>
    <name evidence="1" type="ORF">SCLCIDRAFT_122155</name>
</gene>
<organism evidence="1 2">
    <name type="scientific">Scleroderma citrinum Foug A</name>
    <dbReference type="NCBI Taxonomy" id="1036808"/>
    <lineage>
        <taxon>Eukaryota</taxon>
        <taxon>Fungi</taxon>
        <taxon>Dikarya</taxon>
        <taxon>Basidiomycota</taxon>
        <taxon>Agaricomycotina</taxon>
        <taxon>Agaricomycetes</taxon>
        <taxon>Agaricomycetidae</taxon>
        <taxon>Boletales</taxon>
        <taxon>Sclerodermatineae</taxon>
        <taxon>Sclerodermataceae</taxon>
        <taxon>Scleroderma</taxon>
    </lineage>
</organism>
<dbReference type="InParanoid" id="A0A0C3DZV4"/>
<feature type="non-terminal residue" evidence="1">
    <location>
        <position position="1"/>
    </location>
</feature>
<evidence type="ECO:0000313" key="1">
    <source>
        <dbReference type="EMBL" id="KIM61401.1"/>
    </source>
</evidence>
<reference evidence="2" key="2">
    <citation type="submission" date="2015-01" db="EMBL/GenBank/DDBJ databases">
        <title>Evolutionary Origins and Diversification of the Mycorrhizal Mutualists.</title>
        <authorList>
            <consortium name="DOE Joint Genome Institute"/>
            <consortium name="Mycorrhizal Genomics Consortium"/>
            <person name="Kohler A."/>
            <person name="Kuo A."/>
            <person name="Nagy L.G."/>
            <person name="Floudas D."/>
            <person name="Copeland A."/>
            <person name="Barry K.W."/>
            <person name="Cichocki N."/>
            <person name="Veneault-Fourrey C."/>
            <person name="LaButti K."/>
            <person name="Lindquist E.A."/>
            <person name="Lipzen A."/>
            <person name="Lundell T."/>
            <person name="Morin E."/>
            <person name="Murat C."/>
            <person name="Riley R."/>
            <person name="Ohm R."/>
            <person name="Sun H."/>
            <person name="Tunlid A."/>
            <person name="Henrissat B."/>
            <person name="Grigoriev I.V."/>
            <person name="Hibbett D.S."/>
            <person name="Martin F."/>
        </authorList>
    </citation>
    <scope>NUCLEOTIDE SEQUENCE [LARGE SCALE GENOMIC DNA]</scope>
    <source>
        <strain evidence="2">Foug A</strain>
    </source>
</reference>
<name>A0A0C3DZV4_9AGAM</name>
<dbReference type="Proteomes" id="UP000053989">
    <property type="component" value="Unassembled WGS sequence"/>
</dbReference>
<dbReference type="AlphaFoldDB" id="A0A0C3DZV4"/>
<keyword evidence="2" id="KW-1185">Reference proteome</keyword>
<dbReference type="HOGENOM" id="CLU_046434_0_0_1"/>
<sequence>EFLVSGIFEIDWQKFFMSTDGGYMATNPFNCDIANTKLTCLLIPVQRDLDFMPALNNFNSIISNIKALEKLIPLKRGNSSLSCVHDIDGQICIWLSHSLFIKKVDEHDPDSTAEHGNAHSLSILYMVANLQLTECATAEWPVPERTWTAFEQAALTHNVVPLPAFDKDRTLIAPTNYQKKLCGVVVNVHFRLIHYFIQQEKKSVFTTIVCEIFILRPPPALPINPLKCGCLADGPSFGPLVLEKRFRIVSPLYASSLNQQSDGTICSNHWWKTRYSGQSKGIGSRWGEECANSGRR</sequence>
<reference evidence="1 2" key="1">
    <citation type="submission" date="2014-04" db="EMBL/GenBank/DDBJ databases">
        <authorList>
            <consortium name="DOE Joint Genome Institute"/>
            <person name="Kuo A."/>
            <person name="Kohler A."/>
            <person name="Nagy L.G."/>
            <person name="Floudas D."/>
            <person name="Copeland A."/>
            <person name="Barry K.W."/>
            <person name="Cichocki N."/>
            <person name="Veneault-Fourrey C."/>
            <person name="LaButti K."/>
            <person name="Lindquist E.A."/>
            <person name="Lipzen A."/>
            <person name="Lundell T."/>
            <person name="Morin E."/>
            <person name="Murat C."/>
            <person name="Sun H."/>
            <person name="Tunlid A."/>
            <person name="Henrissat B."/>
            <person name="Grigoriev I.V."/>
            <person name="Hibbett D.S."/>
            <person name="Martin F."/>
            <person name="Nordberg H.P."/>
            <person name="Cantor M.N."/>
            <person name="Hua S.X."/>
        </authorList>
    </citation>
    <scope>NUCLEOTIDE SEQUENCE [LARGE SCALE GENOMIC DNA]</scope>
    <source>
        <strain evidence="1 2">Foug A</strain>
    </source>
</reference>
<evidence type="ECO:0000313" key="2">
    <source>
        <dbReference type="Proteomes" id="UP000053989"/>
    </source>
</evidence>
<dbReference type="EMBL" id="KN822052">
    <property type="protein sequence ID" value="KIM61401.1"/>
    <property type="molecule type" value="Genomic_DNA"/>
</dbReference>